<dbReference type="Proteomes" id="UP001596116">
    <property type="component" value="Unassembled WGS sequence"/>
</dbReference>
<feature type="chain" id="PRO_5045014100" description="Carboxylic ester hydrolase" evidence="3">
    <location>
        <begin position="28"/>
        <end position="555"/>
    </location>
</feature>
<reference evidence="5 6" key="1">
    <citation type="submission" date="2024-09" db="EMBL/GenBank/DDBJ databases">
        <authorList>
            <person name="Zhang Z.-H."/>
        </authorList>
    </citation>
    <scope>NUCLEOTIDE SEQUENCE [LARGE SCALE GENOMIC DNA]</scope>
    <source>
        <strain evidence="5 6">HHTR114</strain>
    </source>
</reference>
<dbReference type="Pfam" id="PF00135">
    <property type="entry name" value="COesterase"/>
    <property type="match status" value="1"/>
</dbReference>
<evidence type="ECO:0000313" key="5">
    <source>
        <dbReference type="EMBL" id="MFC6037649.1"/>
    </source>
</evidence>
<dbReference type="SUPFAM" id="SSF53474">
    <property type="entry name" value="alpha/beta-Hydrolases"/>
    <property type="match status" value="1"/>
</dbReference>
<dbReference type="PROSITE" id="PS00122">
    <property type="entry name" value="CARBOXYLESTERASE_B_1"/>
    <property type="match status" value="1"/>
</dbReference>
<sequence>MLDMKVTTDVLRIMLACAAFLPFSACARSGAGEPIIQIEQGRIQGEREGALNVFKNIPFAAPPVGDLRWQAPQPAAVWEGIRDASSFGPSCVQPALPATSLYYDPPIEASEDCLSLNIWAPADAKNAPVIVWIHGGSLRIGGAAEPLYDGSELARRGVVLVSVNYRLGPLGWLAHPELSAESPNGVSGNYGLLDQIAALEWVRDNIAEFGGDTENVTIMGESAGALSTTYLMTSPLAEGLFHKVIAQSTGIRAKPELSQPAYGMPSAETIGAMVAAAIGAEDLEALRAVDAQKITDVATKAGFVSQGTIDGLALPTQLIEAFDEGRQAKTPLLAGFNSGEARAYRALLPPVPESAAAYEAAIRRGYGDLADDFLKVYPSSDMEESMLATLRDAIFGWSVERIVDKQTQSGQPAFMYIFDHCYPAARERDLCAFHANELPFVFGKVGDVSAIPPNWPVPKGDKEAALSSAMMDYWVSFAATGTPQSAGGAQWRPYSEDQSYILFGEEPVADHDPVPGMYEMHEEFVRRRREAGQQWFISVGINAVPLCEDKADCPD</sequence>
<name>A0ABW1L0G5_9PROT</name>
<feature type="domain" description="Carboxylesterase type B" evidence="4">
    <location>
        <begin position="33"/>
        <end position="508"/>
    </location>
</feature>
<accession>A0ABW1L0G5</accession>
<dbReference type="RefSeq" id="WP_379880962.1">
    <property type="nucleotide sequence ID" value="NZ_JBHPON010000003.1"/>
</dbReference>
<dbReference type="InterPro" id="IPR029058">
    <property type="entry name" value="AB_hydrolase_fold"/>
</dbReference>
<keyword evidence="6" id="KW-1185">Reference proteome</keyword>
<evidence type="ECO:0000313" key="6">
    <source>
        <dbReference type="Proteomes" id="UP001596116"/>
    </source>
</evidence>
<comment type="caution">
    <text evidence="5">The sequence shown here is derived from an EMBL/GenBank/DDBJ whole genome shotgun (WGS) entry which is preliminary data.</text>
</comment>
<dbReference type="EMBL" id="JBHPON010000003">
    <property type="protein sequence ID" value="MFC6037649.1"/>
    <property type="molecule type" value="Genomic_DNA"/>
</dbReference>
<evidence type="ECO:0000256" key="2">
    <source>
        <dbReference type="ARBA" id="ARBA00022801"/>
    </source>
</evidence>
<protein>
    <recommendedName>
        <fullName evidence="3">Carboxylic ester hydrolase</fullName>
        <ecNumber evidence="3">3.1.1.-</ecNumber>
    </recommendedName>
</protein>
<dbReference type="InterPro" id="IPR002018">
    <property type="entry name" value="CarbesteraseB"/>
</dbReference>
<organism evidence="5 6">
    <name type="scientific">Hyphococcus aureus</name>
    <dbReference type="NCBI Taxonomy" id="2666033"/>
    <lineage>
        <taxon>Bacteria</taxon>
        <taxon>Pseudomonadati</taxon>
        <taxon>Pseudomonadota</taxon>
        <taxon>Alphaproteobacteria</taxon>
        <taxon>Parvularculales</taxon>
        <taxon>Parvularculaceae</taxon>
        <taxon>Hyphococcus</taxon>
    </lineage>
</organism>
<evidence type="ECO:0000256" key="1">
    <source>
        <dbReference type="ARBA" id="ARBA00005964"/>
    </source>
</evidence>
<proteinExistence type="inferred from homology"/>
<dbReference type="InterPro" id="IPR050309">
    <property type="entry name" value="Type-B_Carboxylest/Lipase"/>
</dbReference>
<feature type="signal peptide" evidence="3">
    <location>
        <begin position="1"/>
        <end position="27"/>
    </location>
</feature>
<gene>
    <name evidence="5" type="ORF">ACFMB1_18995</name>
</gene>
<dbReference type="InterPro" id="IPR019826">
    <property type="entry name" value="Carboxylesterase_B_AS"/>
</dbReference>
<dbReference type="Gene3D" id="3.40.50.1820">
    <property type="entry name" value="alpha/beta hydrolase"/>
    <property type="match status" value="1"/>
</dbReference>
<keyword evidence="2 3" id="KW-0378">Hydrolase</keyword>
<dbReference type="PANTHER" id="PTHR11559">
    <property type="entry name" value="CARBOXYLESTERASE"/>
    <property type="match status" value="1"/>
</dbReference>
<evidence type="ECO:0000259" key="4">
    <source>
        <dbReference type="Pfam" id="PF00135"/>
    </source>
</evidence>
<evidence type="ECO:0000256" key="3">
    <source>
        <dbReference type="RuleBase" id="RU361235"/>
    </source>
</evidence>
<keyword evidence="3" id="KW-0732">Signal</keyword>
<dbReference type="EC" id="3.1.1.-" evidence="3"/>
<comment type="similarity">
    <text evidence="1 3">Belongs to the type-B carboxylesterase/lipase family.</text>
</comment>